<keyword evidence="18" id="KW-0812">Transmembrane</keyword>
<keyword evidence="8" id="KW-0808">Transferase</keyword>
<feature type="region of interest" description="Disordered" evidence="17">
    <location>
        <begin position="704"/>
        <end position="736"/>
    </location>
</feature>
<evidence type="ECO:0000256" key="4">
    <source>
        <dbReference type="ARBA" id="ARBA00022475"/>
    </source>
</evidence>
<dbReference type="GO" id="GO:0008955">
    <property type="term" value="F:peptidoglycan glycosyltransferase activity"/>
    <property type="evidence" value="ECO:0007669"/>
    <property type="project" value="UniProtKB-EC"/>
</dbReference>
<evidence type="ECO:0000256" key="2">
    <source>
        <dbReference type="ARBA" id="ARBA00007090"/>
    </source>
</evidence>
<dbReference type="SUPFAM" id="SSF56601">
    <property type="entry name" value="beta-lactamase/transpeptidase-like"/>
    <property type="match status" value="1"/>
</dbReference>
<comment type="similarity">
    <text evidence="3">In the N-terminal section; belongs to the glycosyltransferase 51 family.</text>
</comment>
<reference evidence="22" key="1">
    <citation type="submission" date="2017-09" db="EMBL/GenBank/DDBJ databases">
        <title>Depth-based differentiation of microbial function through sediment-hosted aquifers and enrichment of novel symbionts in the deep terrestrial subsurface.</title>
        <authorList>
            <person name="Probst A.J."/>
            <person name="Ladd B."/>
            <person name="Jarett J.K."/>
            <person name="Geller-Mcgrath D.E."/>
            <person name="Sieber C.M.K."/>
            <person name="Emerson J.B."/>
            <person name="Anantharaman K."/>
            <person name="Thomas B.C."/>
            <person name="Malmstrom R."/>
            <person name="Stieglmeier M."/>
            <person name="Klingl A."/>
            <person name="Woyke T."/>
            <person name="Ryan C.M."/>
            <person name="Banfield J.F."/>
        </authorList>
    </citation>
    <scope>NUCLEOTIDE SEQUENCE [LARGE SCALE GENOMIC DNA]</scope>
</reference>
<sequence length="736" mass="81314">MSKKKTRRFLKYTLIAAAGVFLVILGTVAVIAIATLNSLPPLELLENQQISESTKIYDRTGERVLFELYDEERRTIIAFDQIPQYVKDATVAIEDSDFYNHHGFSIRGFIRALWINARTGERTAGGSTITQQLAKNVFLSPEKTFTRKLKELVLSYKLESTFDKDRILELYLNEIPYGGTAYGIESASETYFSKSTNDLTLAESALLASLPQAPTYYSPWGSHVDDLMERKNTVLRRMADLGYITEAEMTAAQEEELQFAKPRNSKIATHFVIGIKEYLDEKYGEDFVRRSGLKVVTTLDADLQEIAEAAVSAGAERNTDLYGGTNAALVAQDATTGQILAMVGSRDYFDEEIDGQFNVATQGLRQPGSALKPFAYLAALKMGYPEQTVLFDVQTEFNSTGASSYQPQNFDSRFRGPVNFRTALSQSINVPAVKTLYLIGINNLIETLDSFGVQTLTDPRRYGLSLVLGGGEVKLIDLVGAYSTLAQEGIYHEKTMILKITTREGKILEEYEDKATQVIEPEYPRVINDILSDVQARSGLFSSSLNLTVFPGHDVAIKTGTTNDYRDAWAVGYTPALAVGVWAGNNDSTPMIAQGGSILAAVPMLSAFLSEALETQTPVSFAPIAPSPETRPMLNGQYTAYYTSGDNTYPHIHNILHYVNKRTPTGSPPTNPASDSQYANWETSVLQWAHANIPGFIPGITYNQPVPPSSRLTQKPIPRPADPTETDEDFTNNENH</sequence>
<name>A0A2H0UKC1_9BACT</name>
<comment type="similarity">
    <text evidence="2">In the C-terminal section; belongs to the transpeptidase family.</text>
</comment>
<evidence type="ECO:0000256" key="5">
    <source>
        <dbReference type="ARBA" id="ARBA00022645"/>
    </source>
</evidence>
<keyword evidence="12 18" id="KW-0472">Membrane</keyword>
<keyword evidence="11" id="KW-0573">Peptidoglycan synthesis</keyword>
<dbReference type="FunFam" id="1.10.3810.10:FF:000001">
    <property type="entry name" value="Penicillin-binding protein 1A"/>
    <property type="match status" value="1"/>
</dbReference>
<keyword evidence="4" id="KW-1003">Cell membrane</keyword>
<gene>
    <name evidence="21" type="ORF">COU11_03295</name>
</gene>
<evidence type="ECO:0000256" key="14">
    <source>
        <dbReference type="ARBA" id="ARBA00023316"/>
    </source>
</evidence>
<dbReference type="InterPro" id="IPR023346">
    <property type="entry name" value="Lysozyme-like_dom_sf"/>
</dbReference>
<dbReference type="Gene3D" id="3.40.710.10">
    <property type="entry name" value="DD-peptidase/beta-lactamase superfamily"/>
    <property type="match status" value="1"/>
</dbReference>
<dbReference type="GO" id="GO:0030288">
    <property type="term" value="C:outer membrane-bounded periplasmic space"/>
    <property type="evidence" value="ECO:0007669"/>
    <property type="project" value="TreeGrafter"/>
</dbReference>
<dbReference type="InterPro" id="IPR012338">
    <property type="entry name" value="Beta-lactam/transpept-like"/>
</dbReference>
<comment type="subcellular location">
    <subcellularLocation>
        <location evidence="1">Cell membrane</location>
    </subcellularLocation>
</comment>
<evidence type="ECO:0000313" key="21">
    <source>
        <dbReference type="EMBL" id="PIR86853.1"/>
    </source>
</evidence>
<dbReference type="GO" id="GO:0006508">
    <property type="term" value="P:proteolysis"/>
    <property type="evidence" value="ECO:0007669"/>
    <property type="project" value="UniProtKB-KW"/>
</dbReference>
<keyword evidence="10" id="KW-0133">Cell shape</keyword>
<feature type="compositionally biased region" description="Acidic residues" evidence="17">
    <location>
        <begin position="724"/>
        <end position="736"/>
    </location>
</feature>
<keyword evidence="9" id="KW-0378">Hydrolase</keyword>
<evidence type="ECO:0000256" key="3">
    <source>
        <dbReference type="ARBA" id="ARBA00007739"/>
    </source>
</evidence>
<dbReference type="PANTHER" id="PTHR32282:SF11">
    <property type="entry name" value="PENICILLIN-BINDING PROTEIN 1B"/>
    <property type="match status" value="1"/>
</dbReference>
<evidence type="ECO:0000259" key="19">
    <source>
        <dbReference type="Pfam" id="PF00905"/>
    </source>
</evidence>
<evidence type="ECO:0000256" key="11">
    <source>
        <dbReference type="ARBA" id="ARBA00022984"/>
    </source>
</evidence>
<dbReference type="Pfam" id="PF00905">
    <property type="entry name" value="Transpeptidase"/>
    <property type="match status" value="1"/>
</dbReference>
<evidence type="ECO:0000256" key="15">
    <source>
        <dbReference type="ARBA" id="ARBA00034000"/>
    </source>
</evidence>
<evidence type="ECO:0000256" key="7">
    <source>
        <dbReference type="ARBA" id="ARBA00022676"/>
    </source>
</evidence>
<keyword evidence="6" id="KW-0645">Protease</keyword>
<dbReference type="Gene3D" id="1.10.3810.10">
    <property type="entry name" value="Biosynthetic peptidoglycan transglycosylase-like"/>
    <property type="match status" value="1"/>
</dbReference>
<protein>
    <submittedName>
        <fullName evidence="21">Penicillin-binding protein</fullName>
    </submittedName>
</protein>
<evidence type="ECO:0000256" key="1">
    <source>
        <dbReference type="ARBA" id="ARBA00004236"/>
    </source>
</evidence>
<comment type="caution">
    <text evidence="21">The sequence shown here is derived from an EMBL/GenBank/DDBJ whole genome shotgun (WGS) entry which is preliminary data.</text>
</comment>
<dbReference type="GO" id="GO:0071555">
    <property type="term" value="P:cell wall organization"/>
    <property type="evidence" value="ECO:0007669"/>
    <property type="project" value="UniProtKB-KW"/>
</dbReference>
<dbReference type="GO" id="GO:0009002">
    <property type="term" value="F:serine-type D-Ala-D-Ala carboxypeptidase activity"/>
    <property type="evidence" value="ECO:0007669"/>
    <property type="project" value="UniProtKB-EC"/>
</dbReference>
<dbReference type="Proteomes" id="UP000229526">
    <property type="component" value="Unassembled WGS sequence"/>
</dbReference>
<evidence type="ECO:0000256" key="13">
    <source>
        <dbReference type="ARBA" id="ARBA00023268"/>
    </source>
</evidence>
<dbReference type="GO" id="GO:0009252">
    <property type="term" value="P:peptidoglycan biosynthetic process"/>
    <property type="evidence" value="ECO:0007669"/>
    <property type="project" value="UniProtKB-KW"/>
</dbReference>
<evidence type="ECO:0000256" key="6">
    <source>
        <dbReference type="ARBA" id="ARBA00022670"/>
    </source>
</evidence>
<keyword evidence="5" id="KW-0121">Carboxypeptidase</keyword>
<evidence type="ECO:0000256" key="12">
    <source>
        <dbReference type="ARBA" id="ARBA00023136"/>
    </source>
</evidence>
<dbReference type="Pfam" id="PF00912">
    <property type="entry name" value="Transgly"/>
    <property type="match status" value="1"/>
</dbReference>
<organism evidence="21 22">
    <name type="scientific">Candidatus Harrisonbacteria bacterium CG10_big_fil_rev_8_21_14_0_10_49_15</name>
    <dbReference type="NCBI Taxonomy" id="1974587"/>
    <lineage>
        <taxon>Bacteria</taxon>
        <taxon>Candidatus Harrisoniibacteriota</taxon>
    </lineage>
</organism>
<dbReference type="GO" id="GO:0008360">
    <property type="term" value="P:regulation of cell shape"/>
    <property type="evidence" value="ECO:0007669"/>
    <property type="project" value="UniProtKB-KW"/>
</dbReference>
<feature type="domain" description="Glycosyl transferase family 51" evidence="20">
    <location>
        <begin position="65"/>
        <end position="238"/>
    </location>
</feature>
<evidence type="ECO:0000259" key="20">
    <source>
        <dbReference type="Pfam" id="PF00912"/>
    </source>
</evidence>
<feature type="domain" description="Penicillin-binding protein transpeptidase" evidence="19">
    <location>
        <begin position="328"/>
        <end position="585"/>
    </location>
</feature>
<proteinExistence type="inferred from homology"/>
<dbReference type="AlphaFoldDB" id="A0A2H0UKC1"/>
<dbReference type="EMBL" id="PFBD01000023">
    <property type="protein sequence ID" value="PIR86853.1"/>
    <property type="molecule type" value="Genomic_DNA"/>
</dbReference>
<keyword evidence="18" id="KW-1133">Transmembrane helix</keyword>
<comment type="catalytic activity">
    <reaction evidence="15">
        <text>Preferential cleavage: (Ac)2-L-Lys-D-Ala-|-D-Ala. Also transpeptidation of peptidyl-alanyl moieties that are N-acyl substituents of D-alanine.</text>
        <dbReference type="EC" id="3.4.16.4"/>
    </reaction>
</comment>
<keyword evidence="7" id="KW-0328">Glycosyltransferase</keyword>
<evidence type="ECO:0000256" key="8">
    <source>
        <dbReference type="ARBA" id="ARBA00022679"/>
    </source>
</evidence>
<evidence type="ECO:0000256" key="10">
    <source>
        <dbReference type="ARBA" id="ARBA00022960"/>
    </source>
</evidence>
<dbReference type="InterPro" id="IPR050396">
    <property type="entry name" value="Glycosyltr_51/Transpeptidase"/>
</dbReference>
<dbReference type="InterPro" id="IPR001460">
    <property type="entry name" value="PCN-bd_Tpept"/>
</dbReference>
<evidence type="ECO:0000256" key="16">
    <source>
        <dbReference type="ARBA" id="ARBA00049902"/>
    </source>
</evidence>
<evidence type="ECO:0000256" key="9">
    <source>
        <dbReference type="ARBA" id="ARBA00022801"/>
    </source>
</evidence>
<keyword evidence="14" id="KW-0961">Cell wall biogenesis/degradation</keyword>
<dbReference type="GO" id="GO:0008658">
    <property type="term" value="F:penicillin binding"/>
    <property type="evidence" value="ECO:0007669"/>
    <property type="project" value="InterPro"/>
</dbReference>
<dbReference type="InterPro" id="IPR036950">
    <property type="entry name" value="PBP_transglycosylase"/>
</dbReference>
<evidence type="ECO:0000256" key="18">
    <source>
        <dbReference type="SAM" id="Phobius"/>
    </source>
</evidence>
<comment type="catalytic activity">
    <reaction evidence="16">
        <text>[GlcNAc-(1-&gt;4)-Mur2Ac(oyl-L-Ala-gamma-D-Glu-L-Lys-D-Ala-D-Ala)](n)-di-trans,octa-cis-undecaprenyl diphosphate + beta-D-GlcNAc-(1-&gt;4)-Mur2Ac(oyl-L-Ala-gamma-D-Glu-L-Lys-D-Ala-D-Ala)-di-trans,octa-cis-undecaprenyl diphosphate = [GlcNAc-(1-&gt;4)-Mur2Ac(oyl-L-Ala-gamma-D-Glu-L-Lys-D-Ala-D-Ala)](n+1)-di-trans,octa-cis-undecaprenyl diphosphate + di-trans,octa-cis-undecaprenyl diphosphate + H(+)</text>
        <dbReference type="Rhea" id="RHEA:23708"/>
        <dbReference type="Rhea" id="RHEA-COMP:9602"/>
        <dbReference type="Rhea" id="RHEA-COMP:9603"/>
        <dbReference type="ChEBI" id="CHEBI:15378"/>
        <dbReference type="ChEBI" id="CHEBI:58405"/>
        <dbReference type="ChEBI" id="CHEBI:60033"/>
        <dbReference type="ChEBI" id="CHEBI:78435"/>
        <dbReference type="EC" id="2.4.99.28"/>
    </reaction>
</comment>
<dbReference type="InterPro" id="IPR001264">
    <property type="entry name" value="Glyco_trans_51"/>
</dbReference>
<feature type="transmembrane region" description="Helical" evidence="18">
    <location>
        <begin position="12"/>
        <end position="36"/>
    </location>
</feature>
<dbReference type="PANTHER" id="PTHR32282">
    <property type="entry name" value="BINDING PROTEIN TRANSPEPTIDASE, PUTATIVE-RELATED"/>
    <property type="match status" value="1"/>
</dbReference>
<keyword evidence="13" id="KW-0511">Multifunctional enzyme</keyword>
<evidence type="ECO:0000256" key="17">
    <source>
        <dbReference type="SAM" id="MobiDB-lite"/>
    </source>
</evidence>
<accession>A0A2H0UKC1</accession>
<dbReference type="SUPFAM" id="SSF53955">
    <property type="entry name" value="Lysozyme-like"/>
    <property type="match status" value="1"/>
</dbReference>
<dbReference type="NCBIfam" id="TIGR02074">
    <property type="entry name" value="PBP_1a_fam"/>
    <property type="match status" value="1"/>
</dbReference>
<evidence type="ECO:0000313" key="22">
    <source>
        <dbReference type="Proteomes" id="UP000229526"/>
    </source>
</evidence>
<dbReference type="GO" id="GO:0005886">
    <property type="term" value="C:plasma membrane"/>
    <property type="evidence" value="ECO:0007669"/>
    <property type="project" value="UniProtKB-SubCell"/>
</dbReference>